<dbReference type="Proteomes" id="UP000091857">
    <property type="component" value="Chromosome 5"/>
</dbReference>
<evidence type="ECO:0000313" key="2">
    <source>
        <dbReference type="Proteomes" id="UP000091857"/>
    </source>
</evidence>
<organism evidence="1 2">
    <name type="scientific">Manihot esculenta</name>
    <name type="common">Cassava</name>
    <name type="synonym">Jatropha manihot</name>
    <dbReference type="NCBI Taxonomy" id="3983"/>
    <lineage>
        <taxon>Eukaryota</taxon>
        <taxon>Viridiplantae</taxon>
        <taxon>Streptophyta</taxon>
        <taxon>Embryophyta</taxon>
        <taxon>Tracheophyta</taxon>
        <taxon>Spermatophyta</taxon>
        <taxon>Magnoliopsida</taxon>
        <taxon>eudicotyledons</taxon>
        <taxon>Gunneridae</taxon>
        <taxon>Pentapetalae</taxon>
        <taxon>rosids</taxon>
        <taxon>fabids</taxon>
        <taxon>Malpighiales</taxon>
        <taxon>Euphorbiaceae</taxon>
        <taxon>Crotonoideae</taxon>
        <taxon>Manihoteae</taxon>
        <taxon>Manihot</taxon>
    </lineage>
</organism>
<sequence>MTVEYLKHFSTNLENNFVEEDADFILSLPVGVCKQNNRLSALSEKLPTSLAIHKRIQYIHPECMVCSQVEYIKHIFLESINNLVFRHIHQQPQDIIASALNHQDRFKAANTPSPHLFKILIASVLQVNFDAASDKFRNMDALAVILKDHNSRIIDWLCVPVTHILDPLILESMACREAVKSMACREAVSLARNRNINNLIVEGNCKVLFDGLCSGKEPL</sequence>
<gene>
    <name evidence="1" type="ORF">MANES_05G014758v8</name>
</gene>
<accession>A0ACB7HN75</accession>
<evidence type="ECO:0000313" key="1">
    <source>
        <dbReference type="EMBL" id="KAG8653384.1"/>
    </source>
</evidence>
<proteinExistence type="predicted"/>
<keyword evidence="2" id="KW-1185">Reference proteome</keyword>
<comment type="caution">
    <text evidence="1">The sequence shown here is derived from an EMBL/GenBank/DDBJ whole genome shotgun (WGS) entry which is preliminary data.</text>
</comment>
<dbReference type="EMBL" id="CM004391">
    <property type="protein sequence ID" value="KAG8653384.1"/>
    <property type="molecule type" value="Genomic_DNA"/>
</dbReference>
<protein>
    <submittedName>
        <fullName evidence="1">Uncharacterized protein</fullName>
    </submittedName>
</protein>
<name>A0ACB7HN75_MANES</name>
<reference evidence="2" key="1">
    <citation type="journal article" date="2016" name="Nat. Biotechnol.">
        <title>Sequencing wild and cultivated cassava and related species reveals extensive interspecific hybridization and genetic diversity.</title>
        <authorList>
            <person name="Bredeson J.V."/>
            <person name="Lyons J.B."/>
            <person name="Prochnik S.E."/>
            <person name="Wu G.A."/>
            <person name="Ha C.M."/>
            <person name="Edsinger-Gonzales E."/>
            <person name="Grimwood J."/>
            <person name="Schmutz J."/>
            <person name="Rabbi I.Y."/>
            <person name="Egesi C."/>
            <person name="Nauluvula P."/>
            <person name="Lebot V."/>
            <person name="Ndunguru J."/>
            <person name="Mkamilo G."/>
            <person name="Bart R.S."/>
            <person name="Setter T.L."/>
            <person name="Gleadow R.M."/>
            <person name="Kulakow P."/>
            <person name="Ferguson M.E."/>
            <person name="Rounsley S."/>
            <person name="Rokhsar D.S."/>
        </authorList>
    </citation>
    <scope>NUCLEOTIDE SEQUENCE [LARGE SCALE GENOMIC DNA]</scope>
    <source>
        <strain evidence="2">cv. AM560-2</strain>
    </source>
</reference>